<dbReference type="Pfam" id="PF01501">
    <property type="entry name" value="Glyco_transf_8"/>
    <property type="match status" value="1"/>
</dbReference>
<keyword evidence="3" id="KW-0735">Signal-anchor</keyword>
<dbReference type="InterPro" id="IPR002495">
    <property type="entry name" value="Glyco_trans_8"/>
</dbReference>
<dbReference type="GO" id="GO:0000139">
    <property type="term" value="C:Golgi membrane"/>
    <property type="evidence" value="ECO:0007669"/>
    <property type="project" value="UniProtKB-SubCell"/>
</dbReference>
<keyword evidence="5" id="KW-0333">Golgi apparatus</keyword>
<evidence type="ECO:0000256" key="2">
    <source>
        <dbReference type="ARBA" id="ARBA00022692"/>
    </source>
</evidence>
<evidence type="ECO:0000256" key="5">
    <source>
        <dbReference type="ARBA" id="ARBA00023034"/>
    </source>
</evidence>
<sequence>MQNTCGHTFTETENMRLPKRWRQSLIFAATLIALYLCAGLIYGQKSSQRNLLWNNVASAVNRAHQESPNERNFTNANVIRETGTDSIHLALSVSKGTKIEPFYTLLKNILYYRGRFSFNRSECQIKIQTIRNDLCPITEFPSNDSLCLHLLVSNRIREIISATFDTWKPEDVQIIFYDSEDFEKPDEEEINNDRGEEVKMTNLLWPEIIQSSVTKVIVLDTDMLLNQNIANLWEMFTHFGRNQFIGGVFEQTTYLKRLMEDHDFRTLNTGINTGMLLLDLEKMRAVKWSKLWRKAAKEMSTQWNKLIFGDQIIFNYIIYNNPAYFHEISCEWNYVTFGHPNQADCPIVWMIQHAHKQYCSLSDWYRFKGLLLARLVHHVSDESPYPEVFSPVTSVRPFTVKEMKQTFQEVYSAFQRLNYRCFTREVSEL</sequence>
<keyword evidence="6 8" id="KW-0472">Membrane</keyword>
<evidence type="ECO:0000313" key="9">
    <source>
        <dbReference type="EMBL" id="CAL5135129.1"/>
    </source>
</evidence>
<accession>A0AAV2TDB6</accession>
<evidence type="ECO:0000256" key="3">
    <source>
        <dbReference type="ARBA" id="ARBA00022968"/>
    </source>
</evidence>
<evidence type="ECO:0000256" key="8">
    <source>
        <dbReference type="SAM" id="Phobius"/>
    </source>
</evidence>
<evidence type="ECO:0000313" key="10">
    <source>
        <dbReference type="Proteomes" id="UP001497525"/>
    </source>
</evidence>
<dbReference type="SUPFAM" id="SSF53448">
    <property type="entry name" value="Nucleotide-diphospho-sugar transferases"/>
    <property type="match status" value="1"/>
</dbReference>
<keyword evidence="7" id="KW-0325">Glycoprotein</keyword>
<comment type="caution">
    <text evidence="9">The sequence shown here is derived from an EMBL/GenBank/DDBJ whole genome shotgun (WGS) entry which is preliminary data.</text>
</comment>
<evidence type="ECO:0000256" key="4">
    <source>
        <dbReference type="ARBA" id="ARBA00022989"/>
    </source>
</evidence>
<feature type="transmembrane region" description="Helical" evidence="8">
    <location>
        <begin position="25"/>
        <end position="43"/>
    </location>
</feature>
<dbReference type="Proteomes" id="UP001497525">
    <property type="component" value="Unassembled WGS sequence"/>
</dbReference>
<proteinExistence type="predicted"/>
<keyword evidence="4 8" id="KW-1133">Transmembrane helix</keyword>
<evidence type="ECO:0000256" key="7">
    <source>
        <dbReference type="ARBA" id="ARBA00023180"/>
    </source>
</evidence>
<comment type="subcellular location">
    <subcellularLocation>
        <location evidence="1">Golgi apparatus membrane</location>
        <topology evidence="1">Single-pass type II membrane protein</topology>
    </subcellularLocation>
</comment>
<dbReference type="EMBL" id="CAXLJL010000245">
    <property type="protein sequence ID" value="CAL5135129.1"/>
    <property type="molecule type" value="Genomic_DNA"/>
</dbReference>
<dbReference type="InterPro" id="IPR051292">
    <property type="entry name" value="Xyl/GlcA_transferase"/>
</dbReference>
<dbReference type="PANTHER" id="PTHR12270">
    <property type="entry name" value="GLYCOSYLTRANSFERASE-RELATED"/>
    <property type="match status" value="1"/>
</dbReference>
<dbReference type="PANTHER" id="PTHR12270:SF25">
    <property type="entry name" value="GLYCOSYLTRANSFERASE-LIKE PROTEIN LARGE"/>
    <property type="match status" value="1"/>
</dbReference>
<evidence type="ECO:0000256" key="6">
    <source>
        <dbReference type="ARBA" id="ARBA00023136"/>
    </source>
</evidence>
<gene>
    <name evidence="9" type="ORF">CDAUBV1_LOCUS9184</name>
</gene>
<dbReference type="InterPro" id="IPR029044">
    <property type="entry name" value="Nucleotide-diphossugar_trans"/>
</dbReference>
<dbReference type="GO" id="GO:0015020">
    <property type="term" value="F:glucuronosyltransferase activity"/>
    <property type="evidence" value="ECO:0007669"/>
    <property type="project" value="TreeGrafter"/>
</dbReference>
<dbReference type="GO" id="GO:0035269">
    <property type="term" value="P:protein O-linked glycosylation via mannose"/>
    <property type="evidence" value="ECO:0007669"/>
    <property type="project" value="TreeGrafter"/>
</dbReference>
<dbReference type="Gene3D" id="3.90.550.10">
    <property type="entry name" value="Spore Coat Polysaccharide Biosynthesis Protein SpsA, Chain A"/>
    <property type="match status" value="1"/>
</dbReference>
<name>A0AAV2TDB6_CALDB</name>
<dbReference type="AlphaFoldDB" id="A0AAV2TDB6"/>
<protein>
    <submittedName>
        <fullName evidence="9">Uncharacterized protein</fullName>
    </submittedName>
</protein>
<dbReference type="GO" id="GO:0042285">
    <property type="term" value="F:xylosyltransferase activity"/>
    <property type="evidence" value="ECO:0007669"/>
    <property type="project" value="TreeGrafter"/>
</dbReference>
<organism evidence="9 10">
    <name type="scientific">Calicophoron daubneyi</name>
    <name type="common">Rumen fluke</name>
    <name type="synonym">Paramphistomum daubneyi</name>
    <dbReference type="NCBI Taxonomy" id="300641"/>
    <lineage>
        <taxon>Eukaryota</taxon>
        <taxon>Metazoa</taxon>
        <taxon>Spiralia</taxon>
        <taxon>Lophotrochozoa</taxon>
        <taxon>Platyhelminthes</taxon>
        <taxon>Trematoda</taxon>
        <taxon>Digenea</taxon>
        <taxon>Plagiorchiida</taxon>
        <taxon>Pronocephalata</taxon>
        <taxon>Paramphistomoidea</taxon>
        <taxon>Paramphistomidae</taxon>
        <taxon>Calicophoron</taxon>
    </lineage>
</organism>
<evidence type="ECO:0000256" key="1">
    <source>
        <dbReference type="ARBA" id="ARBA00004323"/>
    </source>
</evidence>
<reference evidence="9" key="1">
    <citation type="submission" date="2024-06" db="EMBL/GenBank/DDBJ databases">
        <authorList>
            <person name="Liu X."/>
            <person name="Lenzi L."/>
            <person name="Haldenby T S."/>
            <person name="Uol C."/>
        </authorList>
    </citation>
    <scope>NUCLEOTIDE SEQUENCE</scope>
</reference>
<keyword evidence="2 8" id="KW-0812">Transmembrane</keyword>